<dbReference type="Gene3D" id="3.90.190.10">
    <property type="entry name" value="Protein tyrosine phosphatase superfamily"/>
    <property type="match status" value="1"/>
</dbReference>
<dbReference type="AlphaFoldDB" id="A0A0D2WMQ5"/>
<dbReference type="eggNOG" id="KOG1716">
    <property type="taxonomic scope" value="Eukaryota"/>
</dbReference>
<dbReference type="InterPro" id="IPR016130">
    <property type="entry name" value="Tyr_Pase_AS"/>
</dbReference>
<feature type="compositionally biased region" description="Pro residues" evidence="5">
    <location>
        <begin position="28"/>
        <end position="37"/>
    </location>
</feature>
<evidence type="ECO:0000256" key="1">
    <source>
        <dbReference type="ARBA" id="ARBA00008601"/>
    </source>
</evidence>
<dbReference type="EMBL" id="KE346363">
    <property type="protein sequence ID" value="KJE92185.1"/>
    <property type="molecule type" value="Genomic_DNA"/>
</dbReference>
<reference evidence="9" key="1">
    <citation type="submission" date="2011-02" db="EMBL/GenBank/DDBJ databases">
        <title>The Genome Sequence of Capsaspora owczarzaki ATCC 30864.</title>
        <authorList>
            <person name="Russ C."/>
            <person name="Cuomo C."/>
            <person name="Burger G."/>
            <person name="Gray M.W."/>
            <person name="Holland P.W.H."/>
            <person name="King N."/>
            <person name="Lang F.B.F."/>
            <person name="Roger A.J."/>
            <person name="Ruiz-Trillo I."/>
            <person name="Young S.K."/>
            <person name="Zeng Q."/>
            <person name="Gargeya S."/>
            <person name="Alvarado L."/>
            <person name="Berlin A."/>
            <person name="Chapman S.B."/>
            <person name="Chen Z."/>
            <person name="Freedman E."/>
            <person name="Gellesch M."/>
            <person name="Goldberg J."/>
            <person name="Griggs A."/>
            <person name="Gujja S."/>
            <person name="Heilman E."/>
            <person name="Heiman D."/>
            <person name="Howarth C."/>
            <person name="Mehta T."/>
            <person name="Neiman D."/>
            <person name="Pearson M."/>
            <person name="Roberts A."/>
            <person name="Saif S."/>
            <person name="Shea T."/>
            <person name="Shenoy N."/>
            <person name="Sisk P."/>
            <person name="Stolte C."/>
            <person name="Sykes S."/>
            <person name="White J."/>
            <person name="Yandava C."/>
            <person name="Haas B."/>
            <person name="Nusbaum C."/>
            <person name="Birren B."/>
        </authorList>
    </citation>
    <scope>NUCLEOTIDE SEQUENCE</scope>
    <source>
        <strain evidence="9">ATCC 30864</strain>
    </source>
</reference>
<evidence type="ECO:0000256" key="4">
    <source>
        <dbReference type="ARBA" id="ARBA00022912"/>
    </source>
</evidence>
<dbReference type="InParanoid" id="A0A0D2WMQ5"/>
<dbReference type="RefSeq" id="XP_004364038.1">
    <property type="nucleotide sequence ID" value="XM_004363981.2"/>
</dbReference>
<evidence type="ECO:0000256" key="2">
    <source>
        <dbReference type="ARBA" id="ARBA00013064"/>
    </source>
</evidence>
<keyword evidence="9" id="KW-1185">Reference proteome</keyword>
<keyword evidence="3" id="KW-0378">Hydrolase</keyword>
<dbReference type="PROSITE" id="PS00383">
    <property type="entry name" value="TYR_PHOSPHATASE_1"/>
    <property type="match status" value="1"/>
</dbReference>
<dbReference type="GO" id="GO:0005737">
    <property type="term" value="C:cytoplasm"/>
    <property type="evidence" value="ECO:0007669"/>
    <property type="project" value="TreeGrafter"/>
</dbReference>
<dbReference type="CDD" id="cd14498">
    <property type="entry name" value="DSP"/>
    <property type="match status" value="1"/>
</dbReference>
<feature type="domain" description="Tyrosine-protein phosphatase" evidence="6">
    <location>
        <begin position="122"/>
        <end position="291"/>
    </location>
</feature>
<dbReference type="PANTHER" id="PTHR10159:SF519">
    <property type="entry name" value="DUAL SPECIFICITY PROTEIN PHOSPHATASE MPK3"/>
    <property type="match status" value="1"/>
</dbReference>
<dbReference type="FunCoup" id="A0A0D2WMQ5">
    <property type="interactions" value="139"/>
</dbReference>
<sequence>MLAADVASSSADAGATAGPGAGAGAAGGPPPPPPPMMLPVKSAVTALSSSLSLSSSSSASSSKKPGLSLRDLIGEKQPEMEAEADLSEEQLKHSQLDLPRVQCPRCEKLVLAVNIAEHANSHSSEVVPGLFLGGMRNAHNKIELTKRTNVRHIVNVAEEVENVFEDCAVGCECSNGVEHNPPKVPHGAPAEARLFIYHSLKIKDALGEDALGLFDSTFQLIHDAIERKEPVLVHCVAGISRSASVCIAYLMRSRKWSLKLAFQHVRSARSIISPINWFILQLQTYEQRLAQTMELEGFHGQPSLTVADVYPEGTRFISTHIVPPAPIPFSIPAAAKQPEIVFDSEAKRTDSF</sequence>
<dbReference type="PROSITE" id="PS50056">
    <property type="entry name" value="TYR_PHOSPHATASE_2"/>
    <property type="match status" value="1"/>
</dbReference>
<dbReference type="Pfam" id="PF00782">
    <property type="entry name" value="DSPc"/>
    <property type="match status" value="1"/>
</dbReference>
<dbReference type="InterPro" id="IPR020422">
    <property type="entry name" value="TYR_PHOSPHATASE_DUAL_dom"/>
</dbReference>
<proteinExistence type="inferred from homology"/>
<evidence type="ECO:0000313" key="8">
    <source>
        <dbReference type="EMBL" id="KJE92185.1"/>
    </source>
</evidence>
<dbReference type="InterPro" id="IPR000340">
    <property type="entry name" value="Dual-sp_phosphatase_cat-dom"/>
</dbReference>
<gene>
    <name evidence="8" type="ORF">CAOG_003199</name>
</gene>
<evidence type="ECO:0000259" key="6">
    <source>
        <dbReference type="PROSITE" id="PS50054"/>
    </source>
</evidence>
<dbReference type="Proteomes" id="UP000008743">
    <property type="component" value="Unassembled WGS sequence"/>
</dbReference>
<accession>A0A0D2WMQ5</accession>
<feature type="region of interest" description="Disordered" evidence="5">
    <location>
        <begin position="1"/>
        <end position="42"/>
    </location>
</feature>
<dbReference type="GO" id="GO:0043409">
    <property type="term" value="P:negative regulation of MAPK cascade"/>
    <property type="evidence" value="ECO:0007669"/>
    <property type="project" value="TreeGrafter"/>
</dbReference>
<feature type="compositionally biased region" description="Gly residues" evidence="5">
    <location>
        <begin position="17"/>
        <end position="27"/>
    </location>
</feature>
<dbReference type="EC" id="3.1.3.48" evidence="2"/>
<dbReference type="SMART" id="SM00195">
    <property type="entry name" value="DSPc"/>
    <property type="match status" value="1"/>
</dbReference>
<dbReference type="PROSITE" id="PS50054">
    <property type="entry name" value="TYR_PHOSPHATASE_DUAL"/>
    <property type="match status" value="1"/>
</dbReference>
<dbReference type="OrthoDB" id="10252009at2759"/>
<dbReference type="PANTHER" id="PTHR10159">
    <property type="entry name" value="DUAL SPECIFICITY PROTEIN PHOSPHATASE"/>
    <property type="match status" value="1"/>
</dbReference>
<protein>
    <recommendedName>
        <fullName evidence="2">protein-tyrosine-phosphatase</fullName>
        <ecNumber evidence="2">3.1.3.48</ecNumber>
    </recommendedName>
</protein>
<dbReference type="InterPro" id="IPR029021">
    <property type="entry name" value="Prot-tyrosine_phosphatase-like"/>
</dbReference>
<name>A0A0D2WMQ5_CAPO3</name>
<dbReference type="GO" id="GO:0004725">
    <property type="term" value="F:protein tyrosine phosphatase activity"/>
    <property type="evidence" value="ECO:0007669"/>
    <property type="project" value="UniProtKB-EC"/>
</dbReference>
<dbReference type="SUPFAM" id="SSF52799">
    <property type="entry name" value="(Phosphotyrosine protein) phosphatases II"/>
    <property type="match status" value="1"/>
</dbReference>
<organism evidence="8 9">
    <name type="scientific">Capsaspora owczarzaki (strain ATCC 30864)</name>
    <dbReference type="NCBI Taxonomy" id="595528"/>
    <lineage>
        <taxon>Eukaryota</taxon>
        <taxon>Filasterea</taxon>
        <taxon>Capsaspora</taxon>
    </lineage>
</organism>
<evidence type="ECO:0000256" key="3">
    <source>
        <dbReference type="ARBA" id="ARBA00022801"/>
    </source>
</evidence>
<evidence type="ECO:0000313" key="9">
    <source>
        <dbReference type="Proteomes" id="UP000008743"/>
    </source>
</evidence>
<evidence type="ECO:0000259" key="7">
    <source>
        <dbReference type="PROSITE" id="PS50056"/>
    </source>
</evidence>
<keyword evidence="4" id="KW-0904">Protein phosphatase</keyword>
<comment type="similarity">
    <text evidence="1">Belongs to the protein-tyrosine phosphatase family. Non-receptor class dual specificity subfamily.</text>
</comment>
<feature type="domain" description="Tyrosine specific protein phosphatases" evidence="7">
    <location>
        <begin position="215"/>
        <end position="269"/>
    </location>
</feature>
<dbReference type="InterPro" id="IPR000387">
    <property type="entry name" value="Tyr_Pase_dom"/>
</dbReference>
<dbReference type="STRING" id="595528.A0A0D2WMQ5"/>
<dbReference type="PhylomeDB" id="A0A0D2WMQ5"/>
<evidence type="ECO:0000256" key="5">
    <source>
        <dbReference type="SAM" id="MobiDB-lite"/>
    </source>
</evidence>